<dbReference type="AlphaFoldDB" id="A0AB39MR27"/>
<reference evidence="1" key="1">
    <citation type="submission" date="2024-07" db="EMBL/GenBank/DDBJ databases">
        <authorList>
            <person name="Yu S.T."/>
        </authorList>
    </citation>
    <scope>NUCLEOTIDE SEQUENCE</scope>
    <source>
        <strain evidence="1">R11</strain>
    </source>
</reference>
<name>A0AB39MR27_9ACTN</name>
<gene>
    <name evidence="1" type="ORF">AB5J55_03430</name>
</gene>
<accession>A0AB39MR27</accession>
<organism evidence="1">
    <name type="scientific">Streptomyces sp. R11</name>
    <dbReference type="NCBI Taxonomy" id="3238625"/>
    <lineage>
        <taxon>Bacteria</taxon>
        <taxon>Bacillati</taxon>
        <taxon>Actinomycetota</taxon>
        <taxon>Actinomycetes</taxon>
        <taxon>Kitasatosporales</taxon>
        <taxon>Streptomycetaceae</taxon>
        <taxon>Streptomyces</taxon>
    </lineage>
</organism>
<evidence type="ECO:0000313" key="1">
    <source>
        <dbReference type="EMBL" id="XDQ08761.1"/>
    </source>
</evidence>
<dbReference type="EMBL" id="CP163432">
    <property type="protein sequence ID" value="XDQ08761.1"/>
    <property type="molecule type" value="Genomic_DNA"/>
</dbReference>
<proteinExistence type="predicted"/>
<evidence type="ECO:0008006" key="2">
    <source>
        <dbReference type="Google" id="ProtNLM"/>
    </source>
</evidence>
<sequence>MTESRASASAEEIHAYLVEQLNPALRRPGMFGGETALWMLVDHLLFMEGQPTAWAEEKERLAERGCWDALGVRRQPSDHIPLIP</sequence>
<protein>
    <recommendedName>
        <fullName evidence="2">Transposase</fullName>
    </recommendedName>
</protein>
<dbReference type="RefSeq" id="WP_369269210.1">
    <property type="nucleotide sequence ID" value="NZ_CP163432.1"/>
</dbReference>